<dbReference type="EMBL" id="JABFBC010000003">
    <property type="protein sequence ID" value="NNU81888.1"/>
    <property type="molecule type" value="Genomic_DNA"/>
</dbReference>
<dbReference type="InterPro" id="IPR000821">
    <property type="entry name" value="Ala_racemase"/>
</dbReference>
<evidence type="ECO:0000256" key="1">
    <source>
        <dbReference type="ARBA" id="ARBA00000316"/>
    </source>
</evidence>
<dbReference type="EC" id="5.1.1.1" evidence="4 7"/>
<dbReference type="RefSeq" id="WP_171326745.1">
    <property type="nucleotide sequence ID" value="NZ_JABFBC010000003.1"/>
</dbReference>
<proteinExistence type="inferred from homology"/>
<comment type="caution">
    <text evidence="11">The sequence shown here is derived from an EMBL/GenBank/DDBJ whole genome shotgun (WGS) entry which is preliminary data.</text>
</comment>
<organism evidence="11 12">
    <name type="scientific">Halovulum dunhuangense</name>
    <dbReference type="NCBI Taxonomy" id="1505036"/>
    <lineage>
        <taxon>Bacteria</taxon>
        <taxon>Pseudomonadati</taxon>
        <taxon>Pseudomonadota</taxon>
        <taxon>Alphaproteobacteria</taxon>
        <taxon>Rhodobacterales</taxon>
        <taxon>Paracoccaceae</taxon>
        <taxon>Halovulum</taxon>
    </lineage>
</organism>
<dbReference type="Pfam" id="PF00842">
    <property type="entry name" value="Ala_racemase_C"/>
    <property type="match status" value="1"/>
</dbReference>
<evidence type="ECO:0000256" key="4">
    <source>
        <dbReference type="ARBA" id="ARBA00013089"/>
    </source>
</evidence>
<dbReference type="AlphaFoldDB" id="A0A849L5W8"/>
<sequence>MTRAVLAIDLDAIAENWAALDARSAADVETAAVVKADGYGLGIGPVGRRLLRAGVRRFFVAQMAEGVALRAAIGDGPPIHVFAGYTGADRDDVENAALSPLLNSPEQIAAFSSDLKGRPCGLQIDSGMHRLGLAPEDDAAFRAALDRLDPDLVISHLACADTPEHPMNARQLETFARRTRGIPRARLSLAATGGILMGPEYHFGVTRPGVGLYGGLPFAGARGVVRLDLPVIQVRDVRRGDAVGYGATWTAPRPSRIATLSAGYADGLIRAIGGRVTLFAGDRPVPSVGRVSMDLMAADVTGIDPAPEFLTLIGPAQGVDGVAAAAGTIGYEILTGLGHRYERVYKGVD</sequence>
<protein>
    <recommendedName>
        <fullName evidence="4 7">Alanine racemase</fullName>
        <ecNumber evidence="4 7">5.1.1.1</ecNumber>
    </recommendedName>
</protein>
<dbReference type="PRINTS" id="PR00992">
    <property type="entry name" value="ALARACEMASE"/>
</dbReference>
<evidence type="ECO:0000313" key="11">
    <source>
        <dbReference type="EMBL" id="NNU81888.1"/>
    </source>
</evidence>
<name>A0A849L5W8_9RHOB</name>
<dbReference type="GO" id="GO:0008784">
    <property type="term" value="F:alanine racemase activity"/>
    <property type="evidence" value="ECO:0007669"/>
    <property type="project" value="UniProtKB-UniRule"/>
</dbReference>
<gene>
    <name evidence="11" type="primary">alr</name>
    <name evidence="11" type="ORF">HMH01_15735</name>
</gene>
<dbReference type="CDD" id="cd00430">
    <property type="entry name" value="PLPDE_III_AR"/>
    <property type="match status" value="1"/>
</dbReference>
<dbReference type="UniPathway" id="UPA00042">
    <property type="reaction ID" value="UER00497"/>
</dbReference>
<dbReference type="InterPro" id="IPR029066">
    <property type="entry name" value="PLP-binding_barrel"/>
</dbReference>
<feature type="active site" description="Proton acceptor; specific for D-alanine" evidence="7">
    <location>
        <position position="35"/>
    </location>
</feature>
<evidence type="ECO:0000256" key="9">
    <source>
        <dbReference type="PIRSR" id="PIRSR600821-52"/>
    </source>
</evidence>
<comment type="catalytic activity">
    <reaction evidence="1 7">
        <text>L-alanine = D-alanine</text>
        <dbReference type="Rhea" id="RHEA:20249"/>
        <dbReference type="ChEBI" id="CHEBI:57416"/>
        <dbReference type="ChEBI" id="CHEBI:57972"/>
        <dbReference type="EC" id="5.1.1.1"/>
    </reaction>
</comment>
<evidence type="ECO:0000256" key="2">
    <source>
        <dbReference type="ARBA" id="ARBA00001933"/>
    </source>
</evidence>
<evidence type="ECO:0000256" key="8">
    <source>
        <dbReference type="PIRSR" id="PIRSR600821-50"/>
    </source>
</evidence>
<keyword evidence="5 7" id="KW-0663">Pyridoxal phosphate</keyword>
<dbReference type="PROSITE" id="PS00395">
    <property type="entry name" value="ALANINE_RACEMASE"/>
    <property type="match status" value="1"/>
</dbReference>
<dbReference type="Proteomes" id="UP000572377">
    <property type="component" value="Unassembled WGS sequence"/>
</dbReference>
<dbReference type="InterPro" id="IPR009006">
    <property type="entry name" value="Ala_racemase/Decarboxylase_C"/>
</dbReference>
<dbReference type="SUPFAM" id="SSF51419">
    <property type="entry name" value="PLP-binding barrel"/>
    <property type="match status" value="1"/>
</dbReference>
<keyword evidence="12" id="KW-1185">Reference proteome</keyword>
<dbReference type="GO" id="GO:0030170">
    <property type="term" value="F:pyridoxal phosphate binding"/>
    <property type="evidence" value="ECO:0007669"/>
    <property type="project" value="UniProtKB-UniRule"/>
</dbReference>
<comment type="function">
    <text evidence="7">Catalyzes the interconversion of L-alanine and D-alanine. May also act on other amino acids.</text>
</comment>
<dbReference type="SMART" id="SM01005">
    <property type="entry name" value="Ala_racemase_C"/>
    <property type="match status" value="1"/>
</dbReference>
<dbReference type="NCBIfam" id="TIGR00492">
    <property type="entry name" value="alr"/>
    <property type="match status" value="1"/>
</dbReference>
<keyword evidence="6 7" id="KW-0413">Isomerase</keyword>
<comment type="cofactor">
    <cofactor evidence="2 7 8">
        <name>pyridoxal 5'-phosphate</name>
        <dbReference type="ChEBI" id="CHEBI:597326"/>
    </cofactor>
</comment>
<dbReference type="Gene3D" id="2.40.37.10">
    <property type="entry name" value="Lyase, Ornithine Decarboxylase, Chain A, domain 1"/>
    <property type="match status" value="1"/>
</dbReference>
<dbReference type="PANTHER" id="PTHR30511">
    <property type="entry name" value="ALANINE RACEMASE"/>
    <property type="match status" value="1"/>
</dbReference>
<accession>A0A849L5W8</accession>
<feature type="modified residue" description="N6-(pyridoxal phosphate)lysine" evidence="7 8">
    <location>
        <position position="35"/>
    </location>
</feature>
<evidence type="ECO:0000313" key="12">
    <source>
        <dbReference type="Proteomes" id="UP000572377"/>
    </source>
</evidence>
<evidence type="ECO:0000256" key="5">
    <source>
        <dbReference type="ARBA" id="ARBA00022898"/>
    </source>
</evidence>
<feature type="binding site" evidence="7 9">
    <location>
        <position position="130"/>
    </location>
    <ligand>
        <name>substrate</name>
    </ligand>
</feature>
<feature type="binding site" evidence="7 9">
    <location>
        <position position="293"/>
    </location>
    <ligand>
        <name>substrate</name>
    </ligand>
</feature>
<dbReference type="GO" id="GO:0005829">
    <property type="term" value="C:cytosol"/>
    <property type="evidence" value="ECO:0007669"/>
    <property type="project" value="TreeGrafter"/>
</dbReference>
<dbReference type="InterPro" id="IPR011079">
    <property type="entry name" value="Ala_racemase_C"/>
</dbReference>
<dbReference type="HAMAP" id="MF_01201">
    <property type="entry name" value="Ala_racemase"/>
    <property type="match status" value="1"/>
</dbReference>
<dbReference type="GO" id="GO:0030632">
    <property type="term" value="P:D-alanine biosynthetic process"/>
    <property type="evidence" value="ECO:0007669"/>
    <property type="project" value="UniProtKB-UniRule"/>
</dbReference>
<dbReference type="SUPFAM" id="SSF50621">
    <property type="entry name" value="Alanine racemase C-terminal domain-like"/>
    <property type="match status" value="1"/>
</dbReference>
<dbReference type="Pfam" id="PF01168">
    <property type="entry name" value="Ala_racemase_N"/>
    <property type="match status" value="1"/>
</dbReference>
<evidence type="ECO:0000256" key="6">
    <source>
        <dbReference type="ARBA" id="ARBA00023235"/>
    </source>
</evidence>
<dbReference type="InterPro" id="IPR020622">
    <property type="entry name" value="Ala_racemase_pyridoxalP-BS"/>
</dbReference>
<evidence type="ECO:0000256" key="7">
    <source>
        <dbReference type="HAMAP-Rule" id="MF_01201"/>
    </source>
</evidence>
<dbReference type="InterPro" id="IPR001608">
    <property type="entry name" value="Ala_racemase_N"/>
</dbReference>
<evidence type="ECO:0000256" key="3">
    <source>
        <dbReference type="ARBA" id="ARBA00007880"/>
    </source>
</evidence>
<reference evidence="11 12" key="1">
    <citation type="submission" date="2020-05" db="EMBL/GenBank/DDBJ databases">
        <title>Gimesia benthica sp. nov., a novel planctomycete isolated from a deep-sea water sample of the Northwest Indian Ocean.</title>
        <authorList>
            <person name="Wang J."/>
            <person name="Ruan C."/>
            <person name="Song L."/>
            <person name="Zhu Y."/>
            <person name="Li A."/>
            <person name="Zheng X."/>
            <person name="Wang L."/>
            <person name="Lu Z."/>
            <person name="Huang Y."/>
            <person name="Du W."/>
            <person name="Zhou Y."/>
            <person name="Huang L."/>
            <person name="Dai X."/>
        </authorList>
    </citation>
    <scope>NUCLEOTIDE SEQUENCE [LARGE SCALE GENOMIC DNA]</scope>
    <source>
        <strain evidence="11 12">YYQ-30</strain>
    </source>
</reference>
<dbReference type="PANTHER" id="PTHR30511:SF0">
    <property type="entry name" value="ALANINE RACEMASE, CATABOLIC-RELATED"/>
    <property type="match status" value="1"/>
</dbReference>
<feature type="domain" description="Alanine racemase C-terminal" evidence="10">
    <location>
        <begin position="224"/>
        <end position="346"/>
    </location>
</feature>
<comment type="pathway">
    <text evidence="7">Amino-acid biosynthesis; D-alanine biosynthesis; D-alanine from L-alanine: step 1/1.</text>
</comment>
<comment type="similarity">
    <text evidence="3 7">Belongs to the alanine racemase family.</text>
</comment>
<evidence type="ECO:0000259" key="10">
    <source>
        <dbReference type="SMART" id="SM01005"/>
    </source>
</evidence>
<dbReference type="Gene3D" id="3.20.20.10">
    <property type="entry name" value="Alanine racemase"/>
    <property type="match status" value="1"/>
</dbReference>
<feature type="active site" description="Proton acceptor; specific for L-alanine" evidence="7">
    <location>
        <position position="245"/>
    </location>
</feature>